<evidence type="ECO:0000313" key="2">
    <source>
        <dbReference type="Proteomes" id="UP000269193"/>
    </source>
</evidence>
<gene>
    <name evidence="1" type="ORF">SBFV3_gp21</name>
</gene>
<sequence>MDEDKLLDKLLENKHYFYLSIFKRGYIVCDIIAICDYVAVSSLVVKHCDDVLQQYEKSGKAVTKNGKELSVDDVMYIEKTKKRIEEFIHKLIPTNKEIKCEPTDIGKDVFNLIDMLGITQYDIDIAINHVSSLLFLMGIGLIMETVFKWNIPLFHSHHH</sequence>
<proteinExistence type="predicted"/>
<organism evidence="1 2">
    <name type="scientific">Sulfolobales Beppu filamentous virus 3</name>
    <dbReference type="NCBI Taxonomy" id="2493124"/>
    <lineage>
        <taxon>Viruses</taxon>
        <taxon>Adnaviria</taxon>
        <taxon>Zilligvirae</taxon>
        <taxon>Taleaviricota</taxon>
        <taxon>Tokiviricetes</taxon>
        <taxon>Ligamenvirales</taxon>
        <taxon>Lipothrixviridae</taxon>
        <taxon>Deltalipothrixvirus</taxon>
        <taxon>Deltalipothrixvirus beppuense</taxon>
        <taxon>Deltalipothrixvirus SBFV3</taxon>
    </lineage>
</organism>
<name>A0A3Q8Q3V3_9VIRU</name>
<evidence type="ECO:0000313" key="1">
    <source>
        <dbReference type="EMBL" id="AZI75856.1"/>
    </source>
</evidence>
<protein>
    <submittedName>
        <fullName evidence="1">Uncharacterized protein</fullName>
    </submittedName>
</protein>
<dbReference type="Proteomes" id="UP000269193">
    <property type="component" value="Segment"/>
</dbReference>
<accession>A0A3Q8Q3V3</accession>
<keyword evidence="2" id="KW-1185">Reference proteome</keyword>
<reference evidence="1 2" key="1">
    <citation type="journal article" date="2018" name="Environ. Microbiol.">
        <title>New archaeal viruses discovered by metagenomic analysis of viral communities in enrichment cultures.</title>
        <authorList>
            <person name="Liu Y."/>
            <person name="Brandt D."/>
            <person name="Ishino S."/>
            <person name="Ishino Y."/>
            <person name="Koonin E.V."/>
            <person name="Kalinowski J."/>
            <person name="Krupovic M."/>
            <person name="Prangishvili D."/>
        </authorList>
    </citation>
    <scope>NUCLEOTIDE SEQUENCE [LARGE SCALE GENOMIC DNA]</scope>
</reference>
<dbReference type="EMBL" id="MK064564">
    <property type="protein sequence ID" value="AZI75856.1"/>
    <property type="molecule type" value="Genomic_DNA"/>
</dbReference>